<feature type="compositionally biased region" description="Basic and acidic residues" evidence="1">
    <location>
        <begin position="83"/>
        <end position="104"/>
    </location>
</feature>
<keyword evidence="3" id="KW-1185">Reference proteome</keyword>
<dbReference type="EMBL" id="PZQS01000006">
    <property type="protein sequence ID" value="PVD29077.1"/>
    <property type="molecule type" value="Genomic_DNA"/>
</dbReference>
<feature type="region of interest" description="Disordered" evidence="1">
    <location>
        <begin position="1"/>
        <end position="114"/>
    </location>
</feature>
<evidence type="ECO:0000313" key="2">
    <source>
        <dbReference type="EMBL" id="PVD29077.1"/>
    </source>
</evidence>
<dbReference type="OrthoDB" id="10066125at2759"/>
<comment type="caution">
    <text evidence="2">The sequence shown here is derived from an EMBL/GenBank/DDBJ whole genome shotgun (WGS) entry which is preliminary data.</text>
</comment>
<protein>
    <submittedName>
        <fullName evidence="2">Uncharacterized protein</fullName>
    </submittedName>
</protein>
<proteinExistence type="predicted"/>
<name>A0A2T7P6M5_POMCA</name>
<gene>
    <name evidence="2" type="ORF">C0Q70_11674</name>
</gene>
<accession>A0A2T7P6M5</accession>
<sequence>MEHNLEEQYQHSLAHRLQGGRRGHIGLGFQEQDKEEPGAQADESKGEIQQEGSDEVIKEKDEDACDETEEEKEEVEEVVDQTPNKKETKKRECTEKASAEESSEKKKKFIKASS</sequence>
<feature type="compositionally biased region" description="Basic residues" evidence="1">
    <location>
        <begin position="105"/>
        <end position="114"/>
    </location>
</feature>
<feature type="compositionally biased region" description="Basic and acidic residues" evidence="1">
    <location>
        <begin position="31"/>
        <end position="48"/>
    </location>
</feature>
<dbReference type="Proteomes" id="UP000245119">
    <property type="component" value="Linkage Group LG6"/>
</dbReference>
<evidence type="ECO:0000313" key="3">
    <source>
        <dbReference type="Proteomes" id="UP000245119"/>
    </source>
</evidence>
<dbReference type="AlphaFoldDB" id="A0A2T7P6M5"/>
<feature type="compositionally biased region" description="Acidic residues" evidence="1">
    <location>
        <begin position="62"/>
        <end position="79"/>
    </location>
</feature>
<organism evidence="2 3">
    <name type="scientific">Pomacea canaliculata</name>
    <name type="common">Golden apple snail</name>
    <dbReference type="NCBI Taxonomy" id="400727"/>
    <lineage>
        <taxon>Eukaryota</taxon>
        <taxon>Metazoa</taxon>
        <taxon>Spiralia</taxon>
        <taxon>Lophotrochozoa</taxon>
        <taxon>Mollusca</taxon>
        <taxon>Gastropoda</taxon>
        <taxon>Caenogastropoda</taxon>
        <taxon>Architaenioglossa</taxon>
        <taxon>Ampullarioidea</taxon>
        <taxon>Ampullariidae</taxon>
        <taxon>Pomacea</taxon>
    </lineage>
</organism>
<reference evidence="2 3" key="1">
    <citation type="submission" date="2018-04" db="EMBL/GenBank/DDBJ databases">
        <title>The genome of golden apple snail Pomacea canaliculata provides insight into stress tolerance and invasive adaptation.</title>
        <authorList>
            <person name="Liu C."/>
            <person name="Liu B."/>
            <person name="Ren Y."/>
            <person name="Zhang Y."/>
            <person name="Wang H."/>
            <person name="Li S."/>
            <person name="Jiang F."/>
            <person name="Yin L."/>
            <person name="Zhang G."/>
            <person name="Qian W."/>
            <person name="Fan W."/>
        </authorList>
    </citation>
    <scope>NUCLEOTIDE SEQUENCE [LARGE SCALE GENOMIC DNA]</scope>
    <source>
        <strain evidence="2">SZHN2017</strain>
        <tissue evidence="2">Muscle</tissue>
    </source>
</reference>
<evidence type="ECO:0000256" key="1">
    <source>
        <dbReference type="SAM" id="MobiDB-lite"/>
    </source>
</evidence>